<name>A0A5D0RBK9_9FLAO</name>
<keyword evidence="6 7" id="KW-0472">Membrane</keyword>
<accession>A0A5D0RBK9</accession>
<comment type="similarity">
    <text evidence="2">Belongs to the polysaccharide synthase family.</text>
</comment>
<feature type="transmembrane region" description="Helical" evidence="7">
    <location>
        <begin position="174"/>
        <end position="193"/>
    </location>
</feature>
<evidence type="ECO:0000256" key="2">
    <source>
        <dbReference type="ARBA" id="ARBA00007430"/>
    </source>
</evidence>
<feature type="transmembrane region" description="Helical" evidence="7">
    <location>
        <begin position="12"/>
        <end position="39"/>
    </location>
</feature>
<evidence type="ECO:0000256" key="7">
    <source>
        <dbReference type="SAM" id="Phobius"/>
    </source>
</evidence>
<protein>
    <submittedName>
        <fullName evidence="8">Lipopolysaccharide biosynthesis protein</fullName>
    </submittedName>
</protein>
<gene>
    <name evidence="8" type="ORF">ES674_04485</name>
</gene>
<comment type="subcellular location">
    <subcellularLocation>
        <location evidence="1">Cell membrane</location>
        <topology evidence="1">Multi-pass membrane protein</topology>
    </subcellularLocation>
</comment>
<feature type="transmembrane region" description="Helical" evidence="7">
    <location>
        <begin position="286"/>
        <end position="309"/>
    </location>
</feature>
<dbReference type="Proteomes" id="UP000323720">
    <property type="component" value="Unassembled WGS sequence"/>
</dbReference>
<dbReference type="PANTHER" id="PTHR30250:SF10">
    <property type="entry name" value="LIPOPOLYSACCHARIDE BIOSYNTHESIS PROTEIN WZXC"/>
    <property type="match status" value="1"/>
</dbReference>
<feature type="transmembrane region" description="Helical" evidence="7">
    <location>
        <begin position="85"/>
        <end position="108"/>
    </location>
</feature>
<proteinExistence type="inferred from homology"/>
<evidence type="ECO:0000256" key="3">
    <source>
        <dbReference type="ARBA" id="ARBA00022475"/>
    </source>
</evidence>
<feature type="transmembrane region" description="Helical" evidence="7">
    <location>
        <begin position="448"/>
        <end position="468"/>
    </location>
</feature>
<dbReference type="Pfam" id="PF13440">
    <property type="entry name" value="Polysacc_synt_3"/>
    <property type="match status" value="1"/>
</dbReference>
<evidence type="ECO:0000256" key="1">
    <source>
        <dbReference type="ARBA" id="ARBA00004651"/>
    </source>
</evidence>
<keyword evidence="4 7" id="KW-0812">Transmembrane</keyword>
<dbReference type="OrthoDB" id="9770347at2"/>
<dbReference type="InterPro" id="IPR050833">
    <property type="entry name" value="Poly_Biosynth_Transport"/>
</dbReference>
<feature type="transmembrane region" description="Helical" evidence="7">
    <location>
        <begin position="387"/>
        <end position="406"/>
    </location>
</feature>
<comment type="caution">
    <text evidence="8">The sequence shown here is derived from an EMBL/GenBank/DDBJ whole genome shotgun (WGS) entry which is preliminary data.</text>
</comment>
<evidence type="ECO:0000313" key="8">
    <source>
        <dbReference type="EMBL" id="TYB79040.1"/>
    </source>
</evidence>
<dbReference type="RefSeq" id="WP_148402776.1">
    <property type="nucleotide sequence ID" value="NZ_VSKK01000001.1"/>
</dbReference>
<sequence>MKEGLTKQAYRGFFWQAIGSGFQSVIQIGVLVLLARLIAPDEFGVAQSALIVVGFANLLSQMGVGPAIVQRSELTENHIRAGSTLSLILGITLGLAVYFGASLISLFFKMPNLFPVLQLVSVIFVLESITIISQSLLQREMKLKALVIADLISYSVGYGLVAIVLGLYGYGVWALIWGVIAQAVVKNIVVLIMKPHSLIPFFGQREIKELLYFGGGFTIARFFNYLANQGDNIIAGRYLGADALGIYSRAYTIMVKPVSLIGTALDKVLFPAMASRQNQPDKLIEAFINGSKLIAFLCIPITFVIIFSSNEIIHVLLGEEWVEAIVPLQILTAGLIFRMGYKMGDILSKATGNVYSRAKRNVFYAICVLIGCYIGTHWGILGVSLGTLLAIMVNYILMIHLSLSILKINWLYFLKRTFIELPITLLLAVIFIAIIFLARLIITSDILILLAAYGVYGVICLILLYFFWEKLSFIKLLPIKGVFKKMLRNYK</sequence>
<dbReference type="AlphaFoldDB" id="A0A5D0RBK9"/>
<evidence type="ECO:0000313" key="9">
    <source>
        <dbReference type="Proteomes" id="UP000323720"/>
    </source>
</evidence>
<dbReference type="CDD" id="cd13127">
    <property type="entry name" value="MATE_tuaB_like"/>
    <property type="match status" value="1"/>
</dbReference>
<feature type="transmembrane region" description="Helical" evidence="7">
    <location>
        <begin position="418"/>
        <end position="442"/>
    </location>
</feature>
<dbReference type="PANTHER" id="PTHR30250">
    <property type="entry name" value="PST FAMILY PREDICTED COLANIC ACID TRANSPORTER"/>
    <property type="match status" value="1"/>
</dbReference>
<feature type="transmembrane region" description="Helical" evidence="7">
    <location>
        <begin position="145"/>
        <end position="168"/>
    </location>
</feature>
<organism evidence="8 9">
    <name type="scientific">Bizionia myxarmorum</name>
    <dbReference type="NCBI Taxonomy" id="291186"/>
    <lineage>
        <taxon>Bacteria</taxon>
        <taxon>Pseudomonadati</taxon>
        <taxon>Bacteroidota</taxon>
        <taxon>Flavobacteriia</taxon>
        <taxon>Flavobacteriales</taxon>
        <taxon>Flavobacteriaceae</taxon>
        <taxon>Bizionia</taxon>
    </lineage>
</organism>
<dbReference type="EMBL" id="VSKK01000001">
    <property type="protein sequence ID" value="TYB79040.1"/>
    <property type="molecule type" value="Genomic_DNA"/>
</dbReference>
<evidence type="ECO:0000256" key="6">
    <source>
        <dbReference type="ARBA" id="ARBA00023136"/>
    </source>
</evidence>
<reference evidence="8 9" key="1">
    <citation type="submission" date="2019-08" db="EMBL/GenBank/DDBJ databases">
        <title>Genomes of Antarctic Bizionia species.</title>
        <authorList>
            <person name="Bowman J.P."/>
        </authorList>
    </citation>
    <scope>NUCLEOTIDE SEQUENCE [LARGE SCALE GENOMIC DNA]</scope>
    <source>
        <strain evidence="8 9">ADA-4</strain>
    </source>
</reference>
<feature type="transmembrane region" description="Helical" evidence="7">
    <location>
        <begin position="321"/>
        <end position="341"/>
    </location>
</feature>
<dbReference type="GO" id="GO:0005886">
    <property type="term" value="C:plasma membrane"/>
    <property type="evidence" value="ECO:0007669"/>
    <property type="project" value="UniProtKB-SubCell"/>
</dbReference>
<feature type="transmembrane region" description="Helical" evidence="7">
    <location>
        <begin position="362"/>
        <end position="381"/>
    </location>
</feature>
<keyword evidence="5 7" id="KW-1133">Transmembrane helix</keyword>
<feature type="transmembrane region" description="Helical" evidence="7">
    <location>
        <begin position="45"/>
        <end position="64"/>
    </location>
</feature>
<feature type="transmembrane region" description="Helical" evidence="7">
    <location>
        <begin position="114"/>
        <end position="133"/>
    </location>
</feature>
<keyword evidence="3" id="KW-1003">Cell membrane</keyword>
<keyword evidence="9" id="KW-1185">Reference proteome</keyword>
<evidence type="ECO:0000256" key="5">
    <source>
        <dbReference type="ARBA" id="ARBA00022989"/>
    </source>
</evidence>
<evidence type="ECO:0000256" key="4">
    <source>
        <dbReference type="ARBA" id="ARBA00022692"/>
    </source>
</evidence>